<dbReference type="EMBL" id="VSFF01000014">
    <property type="protein sequence ID" value="TYC09474.1"/>
    <property type="molecule type" value="Genomic_DNA"/>
</dbReference>
<comment type="caution">
    <text evidence="3">The sequence shown here is derived from an EMBL/GenBank/DDBJ whole genome shotgun (WGS) entry which is preliminary data.</text>
</comment>
<organism evidence="3 4">
    <name type="scientific">Actinomadura syzygii</name>
    <dbReference type="NCBI Taxonomy" id="1427538"/>
    <lineage>
        <taxon>Bacteria</taxon>
        <taxon>Bacillati</taxon>
        <taxon>Actinomycetota</taxon>
        <taxon>Actinomycetes</taxon>
        <taxon>Streptosporangiales</taxon>
        <taxon>Thermomonosporaceae</taxon>
        <taxon>Actinomadura</taxon>
    </lineage>
</organism>
<evidence type="ECO:0000259" key="1">
    <source>
        <dbReference type="Pfam" id="PF09423"/>
    </source>
</evidence>
<dbReference type="InterPro" id="IPR029052">
    <property type="entry name" value="Metallo-depent_PP-like"/>
</dbReference>
<gene>
    <name evidence="3" type="ORF">FXF65_35130</name>
</gene>
<dbReference type="OrthoDB" id="3497025at2"/>
<feature type="domain" description="PhoD-like phosphatase metallophosphatase" evidence="1">
    <location>
        <begin position="163"/>
        <end position="509"/>
    </location>
</feature>
<dbReference type="InterPro" id="IPR052900">
    <property type="entry name" value="Phospholipid_Metab_Enz"/>
</dbReference>
<protein>
    <submittedName>
        <fullName evidence="3">Alkaline phosphatase</fullName>
    </submittedName>
</protein>
<dbReference type="PROSITE" id="PS51318">
    <property type="entry name" value="TAT"/>
    <property type="match status" value="1"/>
</dbReference>
<dbReference type="Pfam" id="PF09423">
    <property type="entry name" value="PhoD"/>
    <property type="match status" value="1"/>
</dbReference>
<proteinExistence type="predicted"/>
<dbReference type="SUPFAM" id="SSF56300">
    <property type="entry name" value="Metallo-dependent phosphatases"/>
    <property type="match status" value="1"/>
</dbReference>
<evidence type="ECO:0000313" key="4">
    <source>
        <dbReference type="Proteomes" id="UP000322634"/>
    </source>
</evidence>
<dbReference type="InterPro" id="IPR038607">
    <property type="entry name" value="PhoD-like_sf"/>
</dbReference>
<dbReference type="Proteomes" id="UP000322634">
    <property type="component" value="Unassembled WGS sequence"/>
</dbReference>
<accession>A0A5D0TUT5</accession>
<dbReference type="PANTHER" id="PTHR43606">
    <property type="entry name" value="PHOSPHATASE, PUTATIVE (AFU_ORTHOLOGUE AFUA_6G08710)-RELATED"/>
    <property type="match status" value="1"/>
</dbReference>
<dbReference type="InterPro" id="IPR006311">
    <property type="entry name" value="TAT_signal"/>
</dbReference>
<feature type="domain" description="Phospholipase D N-terminal" evidence="2">
    <location>
        <begin position="57"/>
        <end position="147"/>
    </location>
</feature>
<dbReference type="Gene3D" id="3.60.21.70">
    <property type="entry name" value="PhoD-like phosphatase"/>
    <property type="match status" value="1"/>
</dbReference>
<evidence type="ECO:0000313" key="3">
    <source>
        <dbReference type="EMBL" id="TYC09474.1"/>
    </source>
</evidence>
<dbReference type="AlphaFoldDB" id="A0A5D0TUT5"/>
<dbReference type="RefSeq" id="WP_148354366.1">
    <property type="nucleotide sequence ID" value="NZ_JBHSBF010000024.1"/>
</dbReference>
<reference evidence="3 4" key="1">
    <citation type="submission" date="2019-08" db="EMBL/GenBank/DDBJ databases">
        <title>Actinomadura sp. nov. CYP1-5 isolated from mountain soil.</title>
        <authorList>
            <person name="Songsumanus A."/>
            <person name="Kuncharoen N."/>
            <person name="Kudo T."/>
            <person name="Yuki M."/>
            <person name="Igarashi Y."/>
            <person name="Tanasupawat S."/>
        </authorList>
    </citation>
    <scope>NUCLEOTIDE SEQUENCE [LARGE SCALE GENOMIC DNA]</scope>
    <source>
        <strain evidence="3 4">GKU157</strain>
    </source>
</reference>
<dbReference type="InterPro" id="IPR018946">
    <property type="entry name" value="PhoD-like_MPP"/>
</dbReference>
<dbReference type="InterPro" id="IPR032093">
    <property type="entry name" value="PhoD_N"/>
</dbReference>
<evidence type="ECO:0000259" key="2">
    <source>
        <dbReference type="Pfam" id="PF16655"/>
    </source>
</evidence>
<dbReference type="Gene3D" id="2.60.40.380">
    <property type="entry name" value="Purple acid phosphatase-like, N-terminal"/>
    <property type="match status" value="1"/>
</dbReference>
<sequence length="527" mass="58171">MDRRTDREFDRRGVLRGGLVTTGGAALALLTGGPAAALAGGRTAPALLRGGRPRLTHGVQSGEVTAREAVVWARSDRPARMLVEVGRRPDLRDARTLPGPVLTPDTDLTGKAFLRGLPSGEELHYRVRLADLDRGLASEPVAGRLRTASNQARDVRFVWSGDLAGQGWGINPEFGGYRIFKAMSGVDPDFFLCSGDLVYSDGPLTETVKLPDGRTWRNIVTAEKSAVAQTLAEYRGQFRYNLEDANLRAFNAHVPMLYQWDDHETLNNWYPGEILDLPQYTEKRVDVLAARARRAMFEYTPTAVRAARGGRLYRKVSYGPLLDVFMLDMRTYKSPNDADTSPTQRDGLLGREQSAWLKRELRNSRATWKVIAADLPIGLVVPDGTAQEAAAQGDDGVPLGREREIADLLSYARQHRVRNMVWLTADVHYTAAHYYDPAKASFKDFDPFWEFVSGPLNAGAFGPNKLDGTFGPVAKFVQAPPHANTSPAEGFQFFGEVEIDGDAATLTVRLRDLDGHALHTETLTPRR</sequence>
<name>A0A5D0TUT5_9ACTN</name>
<keyword evidence="4" id="KW-1185">Reference proteome</keyword>
<dbReference type="PANTHER" id="PTHR43606:SF1">
    <property type="entry name" value="PHOD-LIKE PHOSPHATASE METALLOPHOSPHATASE DOMAIN-CONTAINING PROTEIN"/>
    <property type="match status" value="1"/>
</dbReference>
<dbReference type="Pfam" id="PF16655">
    <property type="entry name" value="PhoD_N"/>
    <property type="match status" value="1"/>
</dbReference>